<organism evidence="7 8">
    <name type="scientific">Candidatus Blochmannia ocreatus</name>
    <name type="common">nom. nud.</name>
    <dbReference type="NCBI Taxonomy" id="251538"/>
    <lineage>
        <taxon>Bacteria</taxon>
        <taxon>Pseudomonadati</taxon>
        <taxon>Pseudomonadota</taxon>
        <taxon>Gammaproteobacteria</taxon>
        <taxon>Enterobacterales</taxon>
        <taxon>Enterobacteriaceae</taxon>
        <taxon>ant endosymbionts</taxon>
        <taxon>Candidatus Blochmanniella</taxon>
    </lineage>
</organism>
<feature type="transmembrane region" description="Helical" evidence="6">
    <location>
        <begin position="230"/>
        <end position="247"/>
    </location>
</feature>
<reference evidence="7" key="1">
    <citation type="submission" date="2022-05" db="EMBL/GenBank/DDBJ databases">
        <title>Impact of host demography and evolutionary history on endosymbiont molecular evolution: a test in carpenter ants (Genus Camponotus) and their Blochmannia endosymbionts.</title>
        <authorList>
            <person name="Manthey J.D."/>
            <person name="Giron J.C."/>
            <person name="Hruska J.P."/>
        </authorList>
    </citation>
    <scope>NUCLEOTIDE SEQUENCE</scope>
    <source>
        <strain evidence="7">C-006</strain>
    </source>
</reference>
<evidence type="ECO:0000256" key="3">
    <source>
        <dbReference type="ARBA" id="ARBA00022692"/>
    </source>
</evidence>
<evidence type="ECO:0000256" key="6">
    <source>
        <dbReference type="SAM" id="Phobius"/>
    </source>
</evidence>
<dbReference type="InterPro" id="IPR002549">
    <property type="entry name" value="AI-2E-like"/>
</dbReference>
<dbReference type="Proteomes" id="UP001056834">
    <property type="component" value="Chromosome"/>
</dbReference>
<sequence>MIFQKKSIMIISYAIMFICIIMVIPLGLFPCFFSGFLTYEIIISLSSHFERFIKIIYARWISVILILASIMIVITFSIINCTNFFTEDLNQMNISIEINRIVSDLKNRLPNNFFLLNFLPNTTEELKHQIFNWIESNIIFIRNMGHNFLHAFITLLIGLIIGILISCSSSRVKHTHNTYFVTQLLERIHHMSQAFHKIVFAQIKISSVNTLLTSFMIFIIFPLLEKPLPLGKTLIIITFFFGLLPIVGNIISNILITISALSISLGIGIIMLIYLILIHKLEYFLNAEIIGNKINANPWELILSMLILESIFGLEGLIAAPIFYAYLKIELRSKKII</sequence>
<evidence type="ECO:0000256" key="5">
    <source>
        <dbReference type="ARBA" id="ARBA00023136"/>
    </source>
</evidence>
<protein>
    <submittedName>
        <fullName evidence="7">AI-2E family transporter</fullName>
    </submittedName>
</protein>
<keyword evidence="4 6" id="KW-1133">Transmembrane helix</keyword>
<feature type="transmembrane region" description="Helical" evidence="6">
    <location>
        <begin position="254"/>
        <end position="277"/>
    </location>
</feature>
<proteinExistence type="inferred from homology"/>
<dbReference type="Pfam" id="PF01594">
    <property type="entry name" value="AI-2E_transport"/>
    <property type="match status" value="1"/>
</dbReference>
<keyword evidence="8" id="KW-1185">Reference proteome</keyword>
<evidence type="ECO:0000256" key="4">
    <source>
        <dbReference type="ARBA" id="ARBA00022989"/>
    </source>
</evidence>
<gene>
    <name evidence="7" type="ORF">M9405_03205</name>
</gene>
<feature type="transmembrane region" description="Helical" evidence="6">
    <location>
        <begin position="205"/>
        <end position="224"/>
    </location>
</feature>
<dbReference type="EMBL" id="CP097762">
    <property type="protein sequence ID" value="URJ25113.1"/>
    <property type="molecule type" value="Genomic_DNA"/>
</dbReference>
<evidence type="ECO:0000256" key="2">
    <source>
        <dbReference type="ARBA" id="ARBA00009773"/>
    </source>
</evidence>
<comment type="similarity">
    <text evidence="2">Belongs to the autoinducer-2 exporter (AI-2E) (TC 2.A.86) family.</text>
</comment>
<keyword evidence="5 6" id="KW-0472">Membrane</keyword>
<comment type="subcellular location">
    <subcellularLocation>
        <location evidence="1">Membrane</location>
        <topology evidence="1">Multi-pass membrane protein</topology>
    </subcellularLocation>
</comment>
<feature type="transmembrane region" description="Helical" evidence="6">
    <location>
        <begin position="301"/>
        <end position="327"/>
    </location>
</feature>
<feature type="transmembrane region" description="Helical" evidence="6">
    <location>
        <begin position="7"/>
        <end position="26"/>
    </location>
</feature>
<keyword evidence="3 6" id="KW-0812">Transmembrane</keyword>
<evidence type="ECO:0000313" key="7">
    <source>
        <dbReference type="EMBL" id="URJ25113.1"/>
    </source>
</evidence>
<dbReference type="RefSeq" id="WP_250223244.1">
    <property type="nucleotide sequence ID" value="NZ_CP097762.1"/>
</dbReference>
<name>A0ABY4SXW5_9ENTR</name>
<feature type="transmembrane region" description="Helical" evidence="6">
    <location>
        <begin position="56"/>
        <end position="79"/>
    </location>
</feature>
<evidence type="ECO:0000313" key="8">
    <source>
        <dbReference type="Proteomes" id="UP001056834"/>
    </source>
</evidence>
<evidence type="ECO:0000256" key="1">
    <source>
        <dbReference type="ARBA" id="ARBA00004141"/>
    </source>
</evidence>
<feature type="transmembrane region" description="Helical" evidence="6">
    <location>
        <begin position="148"/>
        <end position="167"/>
    </location>
</feature>
<accession>A0ABY4SXW5</accession>